<evidence type="ECO:0000313" key="2">
    <source>
        <dbReference type="EMBL" id="GMI05344.1"/>
    </source>
</evidence>
<evidence type="ECO:0000313" key="3">
    <source>
        <dbReference type="Proteomes" id="UP001165122"/>
    </source>
</evidence>
<organism evidence="2 3">
    <name type="scientific">Triparma laevis f. longispina</name>
    <dbReference type="NCBI Taxonomy" id="1714387"/>
    <lineage>
        <taxon>Eukaryota</taxon>
        <taxon>Sar</taxon>
        <taxon>Stramenopiles</taxon>
        <taxon>Ochrophyta</taxon>
        <taxon>Bolidophyceae</taxon>
        <taxon>Parmales</taxon>
        <taxon>Triparmaceae</taxon>
        <taxon>Triparma</taxon>
    </lineage>
</organism>
<dbReference type="EMBL" id="BRXW01000085">
    <property type="protein sequence ID" value="GMI05344.1"/>
    <property type="molecule type" value="Genomic_DNA"/>
</dbReference>
<reference evidence="3" key="1">
    <citation type="journal article" date="2023" name="Commun. Biol.">
        <title>Genome analysis of Parmales, the sister group of diatoms, reveals the evolutionary specialization of diatoms from phago-mixotrophs to photoautotrophs.</title>
        <authorList>
            <person name="Ban H."/>
            <person name="Sato S."/>
            <person name="Yoshikawa S."/>
            <person name="Yamada K."/>
            <person name="Nakamura Y."/>
            <person name="Ichinomiya M."/>
            <person name="Sato N."/>
            <person name="Blanc-Mathieu R."/>
            <person name="Endo H."/>
            <person name="Kuwata A."/>
            <person name="Ogata H."/>
        </authorList>
    </citation>
    <scope>NUCLEOTIDE SEQUENCE [LARGE SCALE GENOMIC DNA]</scope>
    <source>
        <strain evidence="3">NIES 3700</strain>
    </source>
</reference>
<dbReference type="Proteomes" id="UP001165122">
    <property type="component" value="Unassembled WGS sequence"/>
</dbReference>
<keyword evidence="1" id="KW-1133">Transmembrane helix</keyword>
<gene>
    <name evidence="2" type="ORF">TrLO_g4114</name>
</gene>
<comment type="caution">
    <text evidence="2">The sequence shown here is derived from an EMBL/GenBank/DDBJ whole genome shotgun (WGS) entry which is preliminary data.</text>
</comment>
<keyword evidence="1" id="KW-0472">Membrane</keyword>
<keyword evidence="3" id="KW-1185">Reference proteome</keyword>
<protein>
    <submittedName>
        <fullName evidence="2">Uncharacterized protein</fullName>
    </submittedName>
</protein>
<feature type="transmembrane region" description="Helical" evidence="1">
    <location>
        <begin position="72"/>
        <end position="92"/>
    </location>
</feature>
<keyword evidence="1" id="KW-0812">Transmembrane</keyword>
<dbReference type="AlphaFoldDB" id="A0A9W7F962"/>
<name>A0A9W7F962_9STRA</name>
<proteinExistence type="predicted"/>
<sequence>MFILRLHFASFAYGVDFTWTCILLTRREWLGATKYFIRAAGLTLAFHWGLKLRNSLGRLPDDELEHFLVEMLFKNAFQTMLSILFLTFRTAFLRKRASLRSAVM</sequence>
<evidence type="ECO:0000256" key="1">
    <source>
        <dbReference type="SAM" id="Phobius"/>
    </source>
</evidence>
<accession>A0A9W7F962</accession>